<dbReference type="OrthoDB" id="9811416at2"/>
<keyword evidence="2" id="KW-1185">Reference proteome</keyword>
<dbReference type="STRING" id="1313304.CALK_0332"/>
<gene>
    <name evidence="1" type="ORF">CALK_0332</name>
</gene>
<reference evidence="1 2" key="1">
    <citation type="journal article" date="2013" name="Environ. Microbiol.">
        <title>Genome analysis of Chitinivibrio alkaliphilus gen. nov., sp. nov., a novel extremely haloalkaliphilic anaerobic chitinolytic bacterium from the candidate phylum Termite Group 3.</title>
        <authorList>
            <person name="Sorokin D.Y."/>
            <person name="Gumerov V.M."/>
            <person name="Rakitin A.L."/>
            <person name="Beletsky A.V."/>
            <person name="Damste J.S."/>
            <person name="Muyzer G."/>
            <person name="Mardanov A.V."/>
            <person name="Ravin N.V."/>
        </authorList>
    </citation>
    <scope>NUCLEOTIDE SEQUENCE [LARGE SCALE GENOMIC DNA]</scope>
    <source>
        <strain evidence="1 2">ACht1</strain>
    </source>
</reference>
<organism evidence="1 2">
    <name type="scientific">Chitinivibrio alkaliphilus ACht1</name>
    <dbReference type="NCBI Taxonomy" id="1313304"/>
    <lineage>
        <taxon>Bacteria</taxon>
        <taxon>Pseudomonadati</taxon>
        <taxon>Fibrobacterota</taxon>
        <taxon>Chitinivibrionia</taxon>
        <taxon>Chitinivibrionales</taxon>
        <taxon>Chitinivibrionaceae</taxon>
        <taxon>Chitinivibrio</taxon>
    </lineage>
</organism>
<evidence type="ECO:0000313" key="1">
    <source>
        <dbReference type="EMBL" id="ERP39162.1"/>
    </source>
</evidence>
<evidence type="ECO:0008006" key="3">
    <source>
        <dbReference type="Google" id="ProtNLM"/>
    </source>
</evidence>
<dbReference type="EMBL" id="ASJR01000002">
    <property type="protein sequence ID" value="ERP39162.1"/>
    <property type="molecule type" value="Genomic_DNA"/>
</dbReference>
<dbReference type="Proteomes" id="UP000017148">
    <property type="component" value="Unassembled WGS sequence"/>
</dbReference>
<dbReference type="AlphaFoldDB" id="U7DAV6"/>
<protein>
    <recommendedName>
        <fullName evidence="3">Bacterial surface antigen (D15) domain-containing protein</fullName>
    </recommendedName>
</protein>
<accession>U7DAV6</accession>
<sequence length="436" mass="49732">MFFLSVFSVSSSVYAEVAVEQNEVERRSQQLLDSLIIAGYPLAVVETDPVTPSDTFLLSYTPGPYIQAPRFVVEPSENLPPWLYEYWLRPYENRAFLRDDFRQLDQTAASIPYIEEVYRGLPYREDSLLLFPTSITSTSSFMVQGGVAYSNQTSEGLHGDLSLSLLHLLGFGEEFFLEYVGSDEVRELSTRLRVPHLFQGPFHLRSSFSLELRGDSYSFFQYSLGGVYPVYTDGVEISLAVSAYEVQDDTVRRTFRGVDFGASSVQRLFRAEERGLFWYIQSETGQVRSEGAGQLMSRFTSGGGGQHPLGRFALYSEIHPWYLYVGSYDDLTLSEVFRLGGEQTIRGYARKSIPQTAHLLTRSELRYFPDATTMVYLLFDTSHGTFGHVTREGWRSRFSYGTGLSLRTRAVQMYLEWANHQNNPLSQSFIHFRIAR</sequence>
<proteinExistence type="predicted"/>
<dbReference type="Gene3D" id="2.40.160.50">
    <property type="entry name" value="membrane protein fhac: a member of the omp85/tpsb transporter family"/>
    <property type="match status" value="1"/>
</dbReference>
<comment type="caution">
    <text evidence="1">The sequence shown here is derived from an EMBL/GenBank/DDBJ whole genome shotgun (WGS) entry which is preliminary data.</text>
</comment>
<evidence type="ECO:0000313" key="2">
    <source>
        <dbReference type="Proteomes" id="UP000017148"/>
    </source>
</evidence>
<dbReference type="RefSeq" id="WP_022635875.1">
    <property type="nucleotide sequence ID" value="NZ_ASJR01000002.1"/>
</dbReference>
<name>U7DAV6_9BACT</name>
<dbReference type="eggNOG" id="COG4775">
    <property type="taxonomic scope" value="Bacteria"/>
</dbReference>